<dbReference type="PANTHER" id="PTHR11845:SF13">
    <property type="entry name" value="5'-DEOXYNUCLEOTIDASE HDDC2"/>
    <property type="match status" value="1"/>
</dbReference>
<proteinExistence type="predicted"/>
<dbReference type="Proteomes" id="UP000318102">
    <property type="component" value="Unassembled WGS sequence"/>
</dbReference>
<dbReference type="PANTHER" id="PTHR11845">
    <property type="entry name" value="5'-DEOXYNUCLEOTIDASE HDDC2"/>
    <property type="match status" value="1"/>
</dbReference>
<dbReference type="GO" id="GO:0005737">
    <property type="term" value="C:cytoplasm"/>
    <property type="evidence" value="ECO:0007669"/>
    <property type="project" value="TreeGrafter"/>
</dbReference>
<dbReference type="InterPro" id="IPR039356">
    <property type="entry name" value="YfbR/HDDC2"/>
</dbReference>
<accession>A0A559J499</accession>
<sequence>MEMRHSWLSNGRRESVAEHTWRLALMAMAIEPYLPNQVNSEKLLKMIIIHDLVEAYAKDIPAFDTMNNSEAKALKHKNEIAAIEKIRDMLGDEHGQKLYDYWFEFEGKETYEAKVANALDKLEAQIQHNEAGMETWLPIEHEMTFMLGKHTDFDPVLTELKNLIEQEGEQKLAAAGFDVKRLKQQKA</sequence>
<dbReference type="GO" id="GO:0002953">
    <property type="term" value="F:5'-deoxynucleotidase activity"/>
    <property type="evidence" value="ECO:0007669"/>
    <property type="project" value="InterPro"/>
</dbReference>
<organism evidence="4 5">
    <name type="scientific">Paenibacillus agilis</name>
    <dbReference type="NCBI Taxonomy" id="3020863"/>
    <lineage>
        <taxon>Bacteria</taxon>
        <taxon>Bacillati</taxon>
        <taxon>Bacillota</taxon>
        <taxon>Bacilli</taxon>
        <taxon>Bacillales</taxon>
        <taxon>Paenibacillaceae</taxon>
        <taxon>Paenibacillus</taxon>
    </lineage>
</organism>
<gene>
    <name evidence="4" type="ORF">FPZ44_12270</name>
</gene>
<evidence type="ECO:0000259" key="3">
    <source>
        <dbReference type="Pfam" id="PF13023"/>
    </source>
</evidence>
<reference evidence="4 5" key="1">
    <citation type="submission" date="2019-07" db="EMBL/GenBank/DDBJ databases">
        <authorList>
            <person name="Kim J."/>
        </authorList>
    </citation>
    <scope>NUCLEOTIDE SEQUENCE [LARGE SCALE GENOMIC DNA]</scope>
    <source>
        <strain evidence="4 5">N4</strain>
    </source>
</reference>
<dbReference type="InterPro" id="IPR006674">
    <property type="entry name" value="HD_domain"/>
</dbReference>
<dbReference type="Pfam" id="PF13023">
    <property type="entry name" value="HD_3"/>
    <property type="match status" value="1"/>
</dbReference>
<dbReference type="OrthoDB" id="9796032at2"/>
<evidence type="ECO:0000256" key="1">
    <source>
        <dbReference type="ARBA" id="ARBA00022723"/>
    </source>
</evidence>
<keyword evidence="5" id="KW-1185">Reference proteome</keyword>
<comment type="caution">
    <text evidence="4">The sequence shown here is derived from an EMBL/GenBank/DDBJ whole genome shotgun (WGS) entry which is preliminary data.</text>
</comment>
<name>A0A559J499_9BACL</name>
<feature type="domain" description="HD" evidence="3">
    <location>
        <begin position="3"/>
        <end position="153"/>
    </location>
</feature>
<evidence type="ECO:0000313" key="5">
    <source>
        <dbReference type="Proteomes" id="UP000318102"/>
    </source>
</evidence>
<dbReference type="EMBL" id="VNJK01000001">
    <property type="protein sequence ID" value="TVX94710.1"/>
    <property type="molecule type" value="Genomic_DNA"/>
</dbReference>
<dbReference type="Gene3D" id="1.10.3210.10">
    <property type="entry name" value="Hypothetical protein af1432"/>
    <property type="match status" value="1"/>
</dbReference>
<dbReference type="SUPFAM" id="SSF109604">
    <property type="entry name" value="HD-domain/PDEase-like"/>
    <property type="match status" value="1"/>
</dbReference>
<evidence type="ECO:0000313" key="4">
    <source>
        <dbReference type="EMBL" id="TVX94710.1"/>
    </source>
</evidence>
<keyword evidence="1" id="KW-0479">Metal-binding</keyword>
<dbReference type="GO" id="GO:0046872">
    <property type="term" value="F:metal ion binding"/>
    <property type="evidence" value="ECO:0007669"/>
    <property type="project" value="UniProtKB-KW"/>
</dbReference>
<dbReference type="RefSeq" id="WP_144991815.1">
    <property type="nucleotide sequence ID" value="NZ_VNJK01000001.1"/>
</dbReference>
<keyword evidence="2" id="KW-0378">Hydrolase</keyword>
<protein>
    <submittedName>
        <fullName evidence="4">HD domain-containing protein</fullName>
    </submittedName>
</protein>
<dbReference type="AlphaFoldDB" id="A0A559J499"/>
<evidence type="ECO:0000256" key="2">
    <source>
        <dbReference type="ARBA" id="ARBA00022801"/>
    </source>
</evidence>